<reference evidence="2" key="1">
    <citation type="submission" date="2016-10" db="EMBL/GenBank/DDBJ databases">
        <authorList>
            <person name="Varghese N."/>
            <person name="Submissions S."/>
        </authorList>
    </citation>
    <scope>NUCLEOTIDE SEQUENCE [LARGE SCALE GENOMIC DNA]</scope>
    <source>
        <strain evidence="2">DSM 23313</strain>
    </source>
</reference>
<evidence type="ECO:0000313" key="1">
    <source>
        <dbReference type="EMBL" id="SDH53436.1"/>
    </source>
</evidence>
<organism evidence="1 2">
    <name type="scientific">Myroides phaeus</name>
    <dbReference type="NCBI Taxonomy" id="702745"/>
    <lineage>
        <taxon>Bacteria</taxon>
        <taxon>Pseudomonadati</taxon>
        <taxon>Bacteroidota</taxon>
        <taxon>Flavobacteriia</taxon>
        <taxon>Flavobacteriales</taxon>
        <taxon>Flavobacteriaceae</taxon>
        <taxon>Myroides</taxon>
    </lineage>
</organism>
<gene>
    <name evidence="1" type="ORF">SAMN05421818_10625</name>
</gene>
<dbReference type="RefSeq" id="WP_090406836.1">
    <property type="nucleotide sequence ID" value="NZ_FNDQ01000006.1"/>
</dbReference>
<proteinExistence type="predicted"/>
<name>A0A1G8D6S4_9FLAO</name>
<dbReference type="EMBL" id="FNDQ01000006">
    <property type="protein sequence ID" value="SDH53436.1"/>
    <property type="molecule type" value="Genomic_DNA"/>
</dbReference>
<protein>
    <submittedName>
        <fullName evidence="1">Uncharacterized protein</fullName>
    </submittedName>
</protein>
<dbReference type="Proteomes" id="UP000243588">
    <property type="component" value="Unassembled WGS sequence"/>
</dbReference>
<accession>A0A1G8D6S4</accession>
<sequence length="417" mass="48265">MNIFKRKRRFPNEDKHRGILHLSETQIVIENTAYSREIEVIEIGEIEYIYLEICNYSSPGLLIYQGRQHYIPVDYVNTEKLCLQLAKRFNFDMALIYDNIHKEENAVHQLFRTTYQQNFELVTGGQNDYIKGFEIIAPTPCFVPWTTTKSELLNNPHTRLENGYLNIVYPVRIGNIILRDFGAYVDNIRPEIALEEYYAKCYATDGSDKSLYLVKEQLERDLADKAEFTFYSDFNLFFYAKIGPITFEATYSIDDNEMRNIAYSFTSFSARLQFDYPAMLIASDYEQNGVLSQLFVWNETLSTPDNYKTNTHIKQTPEFVLAASKGQAVIWKDEANNLLGFADAEHAQWYAISEVDSFTLWNTLPAKGGGFSSLSITFTDGQQKTLFEGAHDTMSKHLDEVKAFLGFDIKFYEDYNC</sequence>
<keyword evidence="2" id="KW-1185">Reference proteome</keyword>
<dbReference type="AlphaFoldDB" id="A0A1G8D6S4"/>
<evidence type="ECO:0000313" key="2">
    <source>
        <dbReference type="Proteomes" id="UP000243588"/>
    </source>
</evidence>